<proteinExistence type="predicted"/>
<dbReference type="Pfam" id="PF02653">
    <property type="entry name" value="BPD_transp_2"/>
    <property type="match status" value="1"/>
</dbReference>
<protein>
    <submittedName>
        <fullName evidence="7">Branched-chain amino acid ABC transporter permease</fullName>
    </submittedName>
</protein>
<feature type="transmembrane region" description="Helical" evidence="6">
    <location>
        <begin position="265"/>
        <end position="282"/>
    </location>
</feature>
<dbReference type="Proteomes" id="UP001296873">
    <property type="component" value="Unassembled WGS sequence"/>
</dbReference>
<accession>A0ABS1DCG0</accession>
<organism evidence="7 8">
    <name type="scientific">Rhodovibrio sodomensis</name>
    <dbReference type="NCBI Taxonomy" id="1088"/>
    <lineage>
        <taxon>Bacteria</taxon>
        <taxon>Pseudomonadati</taxon>
        <taxon>Pseudomonadota</taxon>
        <taxon>Alphaproteobacteria</taxon>
        <taxon>Rhodospirillales</taxon>
        <taxon>Rhodovibrionaceae</taxon>
        <taxon>Rhodovibrio</taxon>
    </lineage>
</organism>
<comment type="subcellular location">
    <subcellularLocation>
        <location evidence="1">Cell membrane</location>
        <topology evidence="1">Multi-pass membrane protein</topology>
    </subcellularLocation>
</comment>
<sequence>MSAAQLATAAGPKARVAGGYTALLIVSLLAPLVFPAYVTQFAFLWVLVVIALCWNVMGGEMGYNSFGNIVFFGVGMYATSVVQVGLYGDVGAYTAAKGGLALDLTVTQYFVGLGVGMFAGALLAVALAGILGLGMLGLRGHYFAIGTLGLGIAAAELAAGWDWIGAGSGMVPPNYPDAAGIDRTTVFYYLAFILAVATFFTLKRLRRGRFGLAINAIRDDEDKAEAMGLHTTRYKTVAWCVSAFFTAFAGGIVGNIVGFIDPRTVAFAGVTYGVWMVLMTVLGGKGTLWGPVVGAAVFHVTQELFWTYLLGWQRVALGLLIVLIVVFFPKGIVGYIRDKWPEKFGYTVDESATGAAADPAQQGGTR</sequence>
<feature type="transmembrane region" description="Helical" evidence="6">
    <location>
        <begin position="237"/>
        <end position="259"/>
    </location>
</feature>
<evidence type="ECO:0000256" key="6">
    <source>
        <dbReference type="SAM" id="Phobius"/>
    </source>
</evidence>
<feature type="transmembrane region" description="Helical" evidence="6">
    <location>
        <begin position="40"/>
        <end position="57"/>
    </location>
</feature>
<dbReference type="InterPro" id="IPR043428">
    <property type="entry name" value="LivM-like"/>
</dbReference>
<reference evidence="7 8" key="1">
    <citation type="journal article" date="2020" name="Microorganisms">
        <title>Osmotic Adaptation and Compatible Solute Biosynthesis of Phototrophic Bacteria as Revealed from Genome Analyses.</title>
        <authorList>
            <person name="Imhoff J.F."/>
            <person name="Rahn T."/>
            <person name="Kunzel S."/>
            <person name="Keller A."/>
            <person name="Neulinger S.C."/>
        </authorList>
    </citation>
    <scope>NUCLEOTIDE SEQUENCE [LARGE SCALE GENOMIC DNA]</scope>
    <source>
        <strain evidence="7 8">DSM 9895</strain>
    </source>
</reference>
<feature type="transmembrane region" description="Helical" evidence="6">
    <location>
        <begin position="186"/>
        <end position="202"/>
    </location>
</feature>
<keyword evidence="4 6" id="KW-1133">Transmembrane helix</keyword>
<keyword evidence="8" id="KW-1185">Reference proteome</keyword>
<feature type="transmembrane region" description="Helical" evidence="6">
    <location>
        <begin position="142"/>
        <end position="166"/>
    </location>
</feature>
<evidence type="ECO:0000256" key="5">
    <source>
        <dbReference type="ARBA" id="ARBA00023136"/>
    </source>
</evidence>
<dbReference type="PANTHER" id="PTHR30482">
    <property type="entry name" value="HIGH-AFFINITY BRANCHED-CHAIN AMINO ACID TRANSPORT SYSTEM PERMEASE"/>
    <property type="match status" value="1"/>
</dbReference>
<comment type="caution">
    <text evidence="7">The sequence shown here is derived from an EMBL/GenBank/DDBJ whole genome shotgun (WGS) entry which is preliminary data.</text>
</comment>
<keyword evidence="3 6" id="KW-0812">Transmembrane</keyword>
<feature type="transmembrane region" description="Helical" evidence="6">
    <location>
        <begin position="108"/>
        <end position="130"/>
    </location>
</feature>
<feature type="transmembrane region" description="Helical" evidence="6">
    <location>
        <begin position="289"/>
        <end position="309"/>
    </location>
</feature>
<dbReference type="InterPro" id="IPR001851">
    <property type="entry name" value="ABC_transp_permease"/>
</dbReference>
<feature type="transmembrane region" description="Helical" evidence="6">
    <location>
        <begin position="315"/>
        <end position="336"/>
    </location>
</feature>
<dbReference type="PANTHER" id="PTHR30482:SF10">
    <property type="entry name" value="HIGH-AFFINITY BRANCHED-CHAIN AMINO ACID TRANSPORT PROTEIN BRAE"/>
    <property type="match status" value="1"/>
</dbReference>
<dbReference type="EMBL" id="NRRL01000016">
    <property type="protein sequence ID" value="MBK1668085.1"/>
    <property type="molecule type" value="Genomic_DNA"/>
</dbReference>
<name>A0ABS1DCG0_9PROT</name>
<feature type="transmembrane region" description="Helical" evidence="6">
    <location>
        <begin position="69"/>
        <end position="88"/>
    </location>
</feature>
<keyword evidence="2" id="KW-1003">Cell membrane</keyword>
<keyword evidence="5 6" id="KW-0472">Membrane</keyword>
<evidence type="ECO:0000256" key="2">
    <source>
        <dbReference type="ARBA" id="ARBA00022475"/>
    </source>
</evidence>
<evidence type="ECO:0000313" key="8">
    <source>
        <dbReference type="Proteomes" id="UP001296873"/>
    </source>
</evidence>
<gene>
    <name evidence="7" type="ORF">CKO28_08545</name>
</gene>
<dbReference type="CDD" id="cd06581">
    <property type="entry name" value="TM_PBP1_LivM_like"/>
    <property type="match status" value="1"/>
</dbReference>
<evidence type="ECO:0000256" key="1">
    <source>
        <dbReference type="ARBA" id="ARBA00004651"/>
    </source>
</evidence>
<evidence type="ECO:0000256" key="3">
    <source>
        <dbReference type="ARBA" id="ARBA00022692"/>
    </source>
</evidence>
<evidence type="ECO:0000313" key="7">
    <source>
        <dbReference type="EMBL" id="MBK1668085.1"/>
    </source>
</evidence>
<feature type="transmembrane region" description="Helical" evidence="6">
    <location>
        <begin position="16"/>
        <end position="34"/>
    </location>
</feature>
<evidence type="ECO:0000256" key="4">
    <source>
        <dbReference type="ARBA" id="ARBA00022989"/>
    </source>
</evidence>
<dbReference type="RefSeq" id="WP_200340251.1">
    <property type="nucleotide sequence ID" value="NZ_NRRL01000016.1"/>
</dbReference>